<sequence>MNRSAAPNPATPAAQAGFRMGFLGWWFFYLFHPPTSRVAGVGLGVICFHRYY</sequence>
<organism evidence="4 8">
    <name type="scientific">Phytophthora fragariae</name>
    <dbReference type="NCBI Taxonomy" id="53985"/>
    <lineage>
        <taxon>Eukaryota</taxon>
        <taxon>Sar</taxon>
        <taxon>Stramenopiles</taxon>
        <taxon>Oomycota</taxon>
        <taxon>Peronosporomycetes</taxon>
        <taxon>Peronosporales</taxon>
        <taxon>Peronosporaceae</taxon>
        <taxon>Phytophthora</taxon>
    </lineage>
</organism>
<proteinExistence type="predicted"/>
<name>A0A6A3ZNQ7_9STRA</name>
<gene>
    <name evidence="5" type="ORF">PF001_g8513</name>
    <name evidence="4" type="ORF">PF002_g10018</name>
    <name evidence="3" type="ORF">PF006_g8602</name>
    <name evidence="2" type="ORF">PF007_g9308</name>
    <name evidence="1" type="ORF">PF009_g4711</name>
</gene>
<dbReference type="EMBL" id="QXFZ01000414">
    <property type="protein sequence ID" value="KAE9117373.1"/>
    <property type="molecule type" value="Genomic_DNA"/>
</dbReference>
<evidence type="ECO:0000313" key="7">
    <source>
        <dbReference type="Proteomes" id="UP000437068"/>
    </source>
</evidence>
<dbReference type="Proteomes" id="UP000440732">
    <property type="component" value="Unassembled WGS sequence"/>
</dbReference>
<dbReference type="Proteomes" id="UP000429523">
    <property type="component" value="Unassembled WGS sequence"/>
</dbReference>
<dbReference type="AlphaFoldDB" id="A0A6A3ZNQ7"/>
<evidence type="ECO:0000313" key="10">
    <source>
        <dbReference type="Proteomes" id="UP000441208"/>
    </source>
</evidence>
<protein>
    <submittedName>
        <fullName evidence="4">Uncharacterized protein</fullName>
    </submittedName>
</protein>
<evidence type="ECO:0000313" key="8">
    <source>
        <dbReference type="Proteomes" id="UP000440367"/>
    </source>
</evidence>
<evidence type="ECO:0000313" key="5">
    <source>
        <dbReference type="EMBL" id="KAE9313926.1"/>
    </source>
</evidence>
<evidence type="ECO:0000313" key="6">
    <source>
        <dbReference type="Proteomes" id="UP000429523"/>
    </source>
</evidence>
<dbReference type="EMBL" id="QXGD01000429">
    <property type="protein sequence ID" value="KAE9239951.1"/>
    <property type="molecule type" value="Genomic_DNA"/>
</dbReference>
<accession>A0A6A3ZNQ7</accession>
<evidence type="ECO:0000313" key="9">
    <source>
        <dbReference type="Proteomes" id="UP000440732"/>
    </source>
</evidence>
<dbReference type="EMBL" id="QXGF01000150">
    <property type="protein sequence ID" value="KAE8945640.1"/>
    <property type="molecule type" value="Genomic_DNA"/>
</dbReference>
<comment type="caution">
    <text evidence="4">The sequence shown here is derived from an EMBL/GenBank/DDBJ whole genome shotgun (WGS) entry which is preliminary data.</text>
</comment>
<reference evidence="6 7" key="1">
    <citation type="submission" date="2018-08" db="EMBL/GenBank/DDBJ databases">
        <title>Genomic investigation of the strawberry pathogen Phytophthora fragariae indicates pathogenicity is determined by transcriptional variation in three key races.</title>
        <authorList>
            <person name="Adams T.M."/>
            <person name="Armitage A.D."/>
            <person name="Sobczyk M.K."/>
            <person name="Bates H.J."/>
            <person name="Dunwell J.M."/>
            <person name="Nellist C.F."/>
            <person name="Harrison R.J."/>
        </authorList>
    </citation>
    <scope>NUCLEOTIDE SEQUENCE [LARGE SCALE GENOMIC DNA]</scope>
    <source>
        <strain evidence="5 7">A4</strain>
        <strain evidence="4 8">BC-1</strain>
        <strain evidence="3 9">NOV-5</strain>
        <strain evidence="2 10">NOV-71</strain>
        <strain evidence="1 6">NOV-9</strain>
    </source>
</reference>
<dbReference type="Proteomes" id="UP000437068">
    <property type="component" value="Unassembled WGS sequence"/>
</dbReference>
<dbReference type="EMBL" id="QXGA01000394">
    <property type="protein sequence ID" value="KAE9146653.1"/>
    <property type="molecule type" value="Genomic_DNA"/>
</dbReference>
<dbReference type="EMBL" id="QXGE01000387">
    <property type="protein sequence ID" value="KAE9313926.1"/>
    <property type="molecule type" value="Genomic_DNA"/>
</dbReference>
<evidence type="ECO:0000313" key="3">
    <source>
        <dbReference type="EMBL" id="KAE9146653.1"/>
    </source>
</evidence>
<evidence type="ECO:0000313" key="2">
    <source>
        <dbReference type="EMBL" id="KAE9117373.1"/>
    </source>
</evidence>
<evidence type="ECO:0000313" key="1">
    <source>
        <dbReference type="EMBL" id="KAE8945640.1"/>
    </source>
</evidence>
<dbReference type="Proteomes" id="UP000441208">
    <property type="component" value="Unassembled WGS sequence"/>
</dbReference>
<dbReference type="Proteomes" id="UP000440367">
    <property type="component" value="Unassembled WGS sequence"/>
</dbReference>
<evidence type="ECO:0000313" key="4">
    <source>
        <dbReference type="EMBL" id="KAE9239951.1"/>
    </source>
</evidence>